<dbReference type="Pfam" id="PF01909">
    <property type="entry name" value="NTP_transf_2"/>
    <property type="match status" value="1"/>
</dbReference>
<evidence type="ECO:0000313" key="11">
    <source>
        <dbReference type="EMBL" id="GAA4407550.1"/>
    </source>
</evidence>
<keyword evidence="7" id="KW-0067">ATP-binding</keyword>
<keyword evidence="12" id="KW-1185">Reference proteome</keyword>
<evidence type="ECO:0000313" key="12">
    <source>
        <dbReference type="Proteomes" id="UP001500936"/>
    </source>
</evidence>
<dbReference type="Gene3D" id="3.30.460.10">
    <property type="entry name" value="Beta Polymerase, domain 2"/>
    <property type="match status" value="1"/>
</dbReference>
<accession>A0ABP8KIG7</accession>
<dbReference type="EMBL" id="BAABHB010000005">
    <property type="protein sequence ID" value="GAA4407550.1"/>
    <property type="molecule type" value="Genomic_DNA"/>
</dbReference>
<dbReference type="InterPro" id="IPR002934">
    <property type="entry name" value="Polymerase_NTP_transf_dom"/>
</dbReference>
<evidence type="ECO:0000256" key="4">
    <source>
        <dbReference type="ARBA" id="ARBA00022695"/>
    </source>
</evidence>
<proteinExistence type="inferred from homology"/>
<evidence type="ECO:0000256" key="3">
    <source>
        <dbReference type="ARBA" id="ARBA00022679"/>
    </source>
</evidence>
<keyword evidence="6" id="KW-0547">Nucleotide-binding</keyword>
<evidence type="ECO:0000256" key="7">
    <source>
        <dbReference type="ARBA" id="ARBA00022840"/>
    </source>
</evidence>
<evidence type="ECO:0000256" key="8">
    <source>
        <dbReference type="ARBA" id="ARBA00022842"/>
    </source>
</evidence>
<dbReference type="Proteomes" id="UP001500936">
    <property type="component" value="Unassembled WGS sequence"/>
</dbReference>
<evidence type="ECO:0000256" key="9">
    <source>
        <dbReference type="ARBA" id="ARBA00038276"/>
    </source>
</evidence>
<reference evidence="12" key="1">
    <citation type="journal article" date="2019" name="Int. J. Syst. Evol. Microbiol.">
        <title>The Global Catalogue of Microorganisms (GCM) 10K type strain sequencing project: providing services to taxonomists for standard genome sequencing and annotation.</title>
        <authorList>
            <consortium name="The Broad Institute Genomics Platform"/>
            <consortium name="The Broad Institute Genome Sequencing Center for Infectious Disease"/>
            <person name="Wu L."/>
            <person name="Ma J."/>
        </authorList>
    </citation>
    <scope>NUCLEOTIDE SEQUENCE [LARGE SCALE GENOMIC DNA]</scope>
    <source>
        <strain evidence="12">JCM 17925</strain>
    </source>
</reference>
<gene>
    <name evidence="11" type="ORF">GCM10023187_28270</name>
</gene>
<dbReference type="PANTHER" id="PTHR33571">
    <property type="entry name" value="SSL8005 PROTEIN"/>
    <property type="match status" value="1"/>
</dbReference>
<dbReference type="RefSeq" id="WP_345268181.1">
    <property type="nucleotide sequence ID" value="NZ_BAABHB010000005.1"/>
</dbReference>
<dbReference type="SUPFAM" id="SSF81301">
    <property type="entry name" value="Nucleotidyltransferase"/>
    <property type="match status" value="1"/>
</dbReference>
<sequence length="96" mass="11042">MLSEQELAEKLRQIKPTLERQFAVSQLGYFGSYSTGEANEESDVDILVDFNQPVGWEFFRVQDVLEASIGKRVDLITPRAIKPQLKQKIFQQLKLV</sequence>
<evidence type="ECO:0000256" key="6">
    <source>
        <dbReference type="ARBA" id="ARBA00022741"/>
    </source>
</evidence>
<keyword evidence="2" id="KW-1277">Toxin-antitoxin system</keyword>
<dbReference type="PANTHER" id="PTHR33571:SF14">
    <property type="entry name" value="PROTEIN ADENYLYLTRANSFERASE MJ0435-RELATED"/>
    <property type="match status" value="1"/>
</dbReference>
<name>A0ABP8KIG7_9BACT</name>
<protein>
    <submittedName>
        <fullName evidence="11">Nucleotidyltransferase</fullName>
    </submittedName>
</protein>
<evidence type="ECO:0000256" key="1">
    <source>
        <dbReference type="ARBA" id="ARBA00001946"/>
    </source>
</evidence>
<comment type="caution">
    <text evidence="11">The sequence shown here is derived from an EMBL/GenBank/DDBJ whole genome shotgun (WGS) entry which is preliminary data.</text>
</comment>
<evidence type="ECO:0000256" key="5">
    <source>
        <dbReference type="ARBA" id="ARBA00022723"/>
    </source>
</evidence>
<evidence type="ECO:0000259" key="10">
    <source>
        <dbReference type="Pfam" id="PF01909"/>
    </source>
</evidence>
<dbReference type="InterPro" id="IPR052038">
    <property type="entry name" value="Type-VII_TA_antitoxin"/>
</dbReference>
<keyword evidence="5" id="KW-0479">Metal-binding</keyword>
<organism evidence="11 12">
    <name type="scientific">Nibrella viscosa</name>
    <dbReference type="NCBI Taxonomy" id="1084524"/>
    <lineage>
        <taxon>Bacteria</taxon>
        <taxon>Pseudomonadati</taxon>
        <taxon>Bacteroidota</taxon>
        <taxon>Cytophagia</taxon>
        <taxon>Cytophagales</taxon>
        <taxon>Spirosomataceae</taxon>
        <taxon>Nibrella</taxon>
    </lineage>
</organism>
<keyword evidence="3" id="KW-0808">Transferase</keyword>
<evidence type="ECO:0000256" key="2">
    <source>
        <dbReference type="ARBA" id="ARBA00022649"/>
    </source>
</evidence>
<feature type="domain" description="Polymerase nucleotidyl transferase" evidence="10">
    <location>
        <begin position="11"/>
        <end position="92"/>
    </location>
</feature>
<keyword evidence="4" id="KW-0548">Nucleotidyltransferase</keyword>
<dbReference type="InterPro" id="IPR043519">
    <property type="entry name" value="NT_sf"/>
</dbReference>
<comment type="similarity">
    <text evidence="9">Belongs to the MntA antitoxin family.</text>
</comment>
<dbReference type="CDD" id="cd05403">
    <property type="entry name" value="NT_KNTase_like"/>
    <property type="match status" value="1"/>
</dbReference>
<comment type="cofactor">
    <cofactor evidence="1">
        <name>Mg(2+)</name>
        <dbReference type="ChEBI" id="CHEBI:18420"/>
    </cofactor>
</comment>
<keyword evidence="8" id="KW-0460">Magnesium</keyword>